<dbReference type="EC" id="5.2.1.8" evidence="3"/>
<dbReference type="Gene3D" id="3.10.50.40">
    <property type="match status" value="1"/>
</dbReference>
<sequence length="298" mass="33587">MSLIKSFGVACAFAIALVAAASPAGAQEEEEDRVVATVNGYEIRASEVKLAADDILPQLGEIPPRLRYPFVVEYLIERHLLAQTAVKEGVEKSAEYKRRLAFYQAKALRDAFFEEKIEPTVTEEEIREIYDDEAAKVNEIERVHARHILVDSEEQAAELKTRIDAGEDFATLAQEFSKDGSAQYGGDLGFFAADEMVKPFSDVAFALEPGQVSDPVQTQFGWHLIKVEERKQGGAEPYDKVKNGLKMIVLRRKVQDMVNELRVDGEVELVDEDLKKLQDQVDQLRQQRMQQQQQQNGN</sequence>
<evidence type="ECO:0000256" key="3">
    <source>
        <dbReference type="ARBA" id="ARBA00013194"/>
    </source>
</evidence>
<keyword evidence="10" id="KW-0732">Signal</keyword>
<evidence type="ECO:0000256" key="5">
    <source>
        <dbReference type="ARBA" id="ARBA00023110"/>
    </source>
</evidence>
<dbReference type="GO" id="GO:0003755">
    <property type="term" value="F:peptidyl-prolyl cis-trans isomerase activity"/>
    <property type="evidence" value="ECO:0007669"/>
    <property type="project" value="UniProtKB-KW"/>
</dbReference>
<evidence type="ECO:0000313" key="12">
    <source>
        <dbReference type="EMBL" id="QPC43056.1"/>
    </source>
</evidence>
<keyword evidence="5 8" id="KW-0697">Rotamase</keyword>
<feature type="signal peptide" evidence="10">
    <location>
        <begin position="1"/>
        <end position="26"/>
    </location>
</feature>
<name>A0A7S8C476_9HYPH</name>
<dbReference type="EMBL" id="CP058214">
    <property type="protein sequence ID" value="QPC43056.1"/>
    <property type="molecule type" value="Genomic_DNA"/>
</dbReference>
<evidence type="ECO:0000256" key="1">
    <source>
        <dbReference type="ARBA" id="ARBA00000971"/>
    </source>
</evidence>
<dbReference type="InterPro" id="IPR023058">
    <property type="entry name" value="PPIase_PpiC_CS"/>
</dbReference>
<dbReference type="Gene3D" id="1.10.8.1040">
    <property type="match status" value="1"/>
</dbReference>
<dbReference type="SUPFAM" id="SSF54534">
    <property type="entry name" value="FKBP-like"/>
    <property type="match status" value="1"/>
</dbReference>
<evidence type="ECO:0000256" key="8">
    <source>
        <dbReference type="PROSITE-ProRule" id="PRU00278"/>
    </source>
</evidence>
<dbReference type="KEGG" id="kmn:HW532_10380"/>
<dbReference type="Proteomes" id="UP000593594">
    <property type="component" value="Chromosome"/>
</dbReference>
<dbReference type="PROSITE" id="PS50198">
    <property type="entry name" value="PPIC_PPIASE_2"/>
    <property type="match status" value="1"/>
</dbReference>
<feature type="chain" id="PRO_5032376119" description="Parvulin-like PPIase" evidence="10">
    <location>
        <begin position="27"/>
        <end position="298"/>
    </location>
</feature>
<evidence type="ECO:0000256" key="10">
    <source>
        <dbReference type="SAM" id="SignalP"/>
    </source>
</evidence>
<comment type="similarity">
    <text evidence="2">Belongs to the PpiC/parvulin rotamase family.</text>
</comment>
<dbReference type="RefSeq" id="WP_213164296.1">
    <property type="nucleotide sequence ID" value="NZ_CP058214.1"/>
</dbReference>
<keyword evidence="13" id="KW-1185">Reference proteome</keyword>
<evidence type="ECO:0000256" key="4">
    <source>
        <dbReference type="ARBA" id="ARBA00018370"/>
    </source>
</evidence>
<dbReference type="PANTHER" id="PTHR47245">
    <property type="entry name" value="PEPTIDYLPROLYL ISOMERASE"/>
    <property type="match status" value="1"/>
</dbReference>
<keyword evidence="9" id="KW-0175">Coiled coil</keyword>
<dbReference type="Pfam" id="PF13616">
    <property type="entry name" value="Rotamase_3"/>
    <property type="match status" value="1"/>
</dbReference>
<dbReference type="AlphaFoldDB" id="A0A7S8C476"/>
<dbReference type="InterPro" id="IPR050245">
    <property type="entry name" value="PrsA_foldase"/>
</dbReference>
<evidence type="ECO:0000256" key="6">
    <source>
        <dbReference type="ARBA" id="ARBA00030642"/>
    </source>
</evidence>
<evidence type="ECO:0000256" key="9">
    <source>
        <dbReference type="SAM" id="Coils"/>
    </source>
</evidence>
<reference evidence="12 13" key="1">
    <citation type="submission" date="2020-06" db="EMBL/GenBank/DDBJ databases">
        <title>Genome sequence of 2 isolates from Red Sea Mangroves.</title>
        <authorList>
            <person name="Sefrji F."/>
            <person name="Michoud G."/>
            <person name="Merlino G."/>
            <person name="Daffonchio D."/>
        </authorList>
    </citation>
    <scope>NUCLEOTIDE SEQUENCE [LARGE SCALE GENOMIC DNA]</scope>
    <source>
        <strain evidence="12 13">R1DC25</strain>
    </source>
</reference>
<dbReference type="PROSITE" id="PS01096">
    <property type="entry name" value="PPIC_PPIASE_1"/>
    <property type="match status" value="1"/>
</dbReference>
<keyword evidence="8 12" id="KW-0413">Isomerase</keyword>
<dbReference type="InterPro" id="IPR000297">
    <property type="entry name" value="PPIase_PpiC"/>
</dbReference>
<dbReference type="InterPro" id="IPR046357">
    <property type="entry name" value="PPIase_dom_sf"/>
</dbReference>
<gene>
    <name evidence="12" type="ORF">HW532_10380</name>
</gene>
<proteinExistence type="inferred from homology"/>
<evidence type="ECO:0000313" key="13">
    <source>
        <dbReference type="Proteomes" id="UP000593594"/>
    </source>
</evidence>
<organism evidence="12 13">
    <name type="scientific">Kaustia mangrovi</name>
    <dbReference type="NCBI Taxonomy" id="2593653"/>
    <lineage>
        <taxon>Bacteria</taxon>
        <taxon>Pseudomonadati</taxon>
        <taxon>Pseudomonadota</taxon>
        <taxon>Alphaproteobacteria</taxon>
        <taxon>Hyphomicrobiales</taxon>
        <taxon>Parvibaculaceae</taxon>
        <taxon>Kaustia</taxon>
    </lineage>
</organism>
<evidence type="ECO:0000256" key="2">
    <source>
        <dbReference type="ARBA" id="ARBA00007656"/>
    </source>
</evidence>
<dbReference type="PANTHER" id="PTHR47245:SF2">
    <property type="entry name" value="PEPTIDYL-PROLYL CIS-TRANS ISOMERASE HP_0175-RELATED"/>
    <property type="match status" value="1"/>
</dbReference>
<feature type="coiled-coil region" evidence="9">
    <location>
        <begin position="267"/>
        <end position="294"/>
    </location>
</feature>
<evidence type="ECO:0000256" key="7">
    <source>
        <dbReference type="ARBA" id="ARBA00031484"/>
    </source>
</evidence>
<evidence type="ECO:0000259" key="11">
    <source>
        <dbReference type="PROSITE" id="PS50198"/>
    </source>
</evidence>
<feature type="domain" description="PpiC" evidence="11">
    <location>
        <begin position="140"/>
        <end position="229"/>
    </location>
</feature>
<protein>
    <recommendedName>
        <fullName evidence="4">Parvulin-like PPIase</fullName>
        <ecNumber evidence="3">5.2.1.8</ecNumber>
    </recommendedName>
    <alternativeName>
        <fullName evidence="6">Peptidyl-prolyl cis-trans isomerase plp</fullName>
    </alternativeName>
    <alternativeName>
        <fullName evidence="7">Rotamase plp</fullName>
    </alternativeName>
</protein>
<dbReference type="InterPro" id="IPR027304">
    <property type="entry name" value="Trigger_fact/SurA_dom_sf"/>
</dbReference>
<accession>A0A7S8C476</accession>
<comment type="catalytic activity">
    <reaction evidence="1">
        <text>[protein]-peptidylproline (omega=180) = [protein]-peptidylproline (omega=0)</text>
        <dbReference type="Rhea" id="RHEA:16237"/>
        <dbReference type="Rhea" id="RHEA-COMP:10747"/>
        <dbReference type="Rhea" id="RHEA-COMP:10748"/>
        <dbReference type="ChEBI" id="CHEBI:83833"/>
        <dbReference type="ChEBI" id="CHEBI:83834"/>
        <dbReference type="EC" id="5.2.1.8"/>
    </reaction>
</comment>
<dbReference type="SUPFAM" id="SSF109998">
    <property type="entry name" value="Triger factor/SurA peptide-binding domain-like"/>
    <property type="match status" value="1"/>
</dbReference>